<dbReference type="PANTHER" id="PTHR38624:SF2">
    <property type="entry name" value="BUB1 N-TERMINAL DOMAIN-CONTAINING PROTEIN"/>
    <property type="match status" value="1"/>
</dbReference>
<proteinExistence type="predicted"/>
<gene>
    <name evidence="3" type="ORF">L5515_012824</name>
</gene>
<sequence length="379" mass="44729">MTPSISTISSKKCRLDRNDIFSWFRQMNPKPGFLRRQWRKVKGEVANSLLTQYRRCVIRMKRCLQENNDVEQQRRKSQAKLHPLPDRPLRRAASKLNRKPTNEIERLRKKGDDWNANDLFKFQYSDPEEGTPEERKQLCYDWLDRLHDISKKYCYLAWYESAIYACYYRLAPILTDPVEKQRIWHDVKHEYAEIFMMGRRIWRRAIHPSRLRVFYDLAMLCVRFGDMENDDTVPKFKALMADSTNFDFKILNETEFIKSLDKVIKLENFVIDQFYKRRRSSGSIRSSFRSRRNTDCSPSRRSENLDESSFQTKADDDLDVCSLAESLQQISVSLPAPTSENRKLSSVTLTIPTIVIDGPEGVSPTRSRPASPRLVRFDE</sequence>
<feature type="compositionally biased region" description="Basic and acidic residues" evidence="1">
    <location>
        <begin position="292"/>
        <end position="304"/>
    </location>
</feature>
<dbReference type="EMBL" id="CP092623">
    <property type="protein sequence ID" value="UMM31282.1"/>
    <property type="molecule type" value="Genomic_DNA"/>
</dbReference>
<keyword evidence="4" id="KW-1185">Reference proteome</keyword>
<organism evidence="3 4">
    <name type="scientific">Caenorhabditis briggsae</name>
    <dbReference type="NCBI Taxonomy" id="6238"/>
    <lineage>
        <taxon>Eukaryota</taxon>
        <taxon>Metazoa</taxon>
        <taxon>Ecdysozoa</taxon>
        <taxon>Nematoda</taxon>
        <taxon>Chromadorea</taxon>
        <taxon>Rhabditida</taxon>
        <taxon>Rhabditina</taxon>
        <taxon>Rhabditomorpha</taxon>
        <taxon>Rhabditoidea</taxon>
        <taxon>Rhabditidae</taxon>
        <taxon>Peloderinae</taxon>
        <taxon>Caenorhabditis</taxon>
    </lineage>
</organism>
<dbReference type="AlphaFoldDB" id="A0AAE9F0H3"/>
<evidence type="ECO:0000256" key="1">
    <source>
        <dbReference type="SAM" id="MobiDB-lite"/>
    </source>
</evidence>
<feature type="domain" description="DUF7758" evidence="2">
    <location>
        <begin position="100"/>
        <end position="225"/>
    </location>
</feature>
<dbReference type="PANTHER" id="PTHR38624">
    <property type="entry name" value="PROTEIN CBG08397-RELATED"/>
    <property type="match status" value="1"/>
</dbReference>
<feature type="region of interest" description="Disordered" evidence="1">
    <location>
        <begin position="359"/>
        <end position="379"/>
    </location>
</feature>
<evidence type="ECO:0000313" key="3">
    <source>
        <dbReference type="EMBL" id="UMM31282.1"/>
    </source>
</evidence>
<evidence type="ECO:0000259" key="2">
    <source>
        <dbReference type="Pfam" id="PF24944"/>
    </source>
</evidence>
<feature type="region of interest" description="Disordered" evidence="1">
    <location>
        <begin position="286"/>
        <end position="311"/>
    </location>
</feature>
<reference evidence="3 4" key="1">
    <citation type="submission" date="2022-04" db="EMBL/GenBank/DDBJ databases">
        <title>Chromosome-level reference genomes for two strains of Caenorhabditis briggsae: an improved platform for comparative genomics.</title>
        <authorList>
            <person name="Stevens L."/>
            <person name="Andersen E."/>
        </authorList>
    </citation>
    <scope>NUCLEOTIDE SEQUENCE [LARGE SCALE GENOMIC DNA]</scope>
    <source>
        <strain evidence="3">VX34</strain>
        <tissue evidence="3">Whole-organism</tissue>
    </source>
</reference>
<accession>A0AAE9F0H3</accession>
<evidence type="ECO:0000313" key="4">
    <source>
        <dbReference type="Proteomes" id="UP000829354"/>
    </source>
</evidence>
<dbReference type="Pfam" id="PF24944">
    <property type="entry name" value="DUF7758"/>
    <property type="match status" value="1"/>
</dbReference>
<dbReference type="InterPro" id="IPR056660">
    <property type="entry name" value="DUF7758"/>
</dbReference>
<name>A0AAE9F0H3_CAEBR</name>
<protein>
    <recommendedName>
        <fullName evidence="2">DUF7758 domain-containing protein</fullName>
    </recommendedName>
</protein>
<dbReference type="Proteomes" id="UP000829354">
    <property type="component" value="Chromosome IV"/>
</dbReference>
<feature type="region of interest" description="Disordered" evidence="1">
    <location>
        <begin position="68"/>
        <end position="95"/>
    </location>
</feature>